<feature type="signal peptide" evidence="2">
    <location>
        <begin position="1"/>
        <end position="28"/>
    </location>
</feature>
<proteinExistence type="predicted"/>
<keyword evidence="5" id="KW-1185">Reference proteome</keyword>
<dbReference type="Pfam" id="PF00432">
    <property type="entry name" value="Prenyltrans"/>
    <property type="match status" value="1"/>
</dbReference>
<dbReference type="RefSeq" id="WP_277732670.1">
    <property type="nucleotide sequence ID" value="NZ_CP120733.1"/>
</dbReference>
<sequence length="371" mass="41562">MKKVSRVLSVFVLSFLMVFNLCVFNAEAMASKISREDVLKAGQKTVNYYHENYKRKEYKGILDWPALGLYGFGEDVSSPKWTVNGKNGVYFREEEVKKGIMLSKTKNTDFQRTIIGVCAAGKDPRNFGGMNLVDIEKSTMLPSGHFADSVADNTTGKPVGEDLVNAHIFGIISLHCAGEEIPNKQKCLEWLQNQQHNDGGFTWDVKSYENPKDYELIESGVDMTAAALMAFAILDQDDSNPHVKKALKFIHTKQLDSGGFESWGSENPESCSWVIQAIRMLGQDPLSDEWTNAKGENPVSALLKFQLENGAFTHVLGEDDDLPIYDNAMSTEQALYGLADAYNEKGVYDMLHEKYKVKNNPNMKVLKQEVK</sequence>
<dbReference type="EMBL" id="CP120733">
    <property type="protein sequence ID" value="WFD10703.1"/>
    <property type="molecule type" value="Genomic_DNA"/>
</dbReference>
<evidence type="ECO:0000313" key="5">
    <source>
        <dbReference type="Proteomes" id="UP001222800"/>
    </source>
</evidence>
<accession>A0ABY8ECP9</accession>
<feature type="domain" description="Prenyltransferase alpha-alpha toroid" evidence="3">
    <location>
        <begin position="174"/>
        <end position="317"/>
    </location>
</feature>
<gene>
    <name evidence="4" type="ORF">P4S50_01120</name>
</gene>
<organism evidence="4 5">
    <name type="scientific">Tepidibacter hydrothermalis</name>
    <dbReference type="NCBI Taxonomy" id="3036126"/>
    <lineage>
        <taxon>Bacteria</taxon>
        <taxon>Bacillati</taxon>
        <taxon>Bacillota</taxon>
        <taxon>Clostridia</taxon>
        <taxon>Peptostreptococcales</taxon>
        <taxon>Peptostreptococcaceae</taxon>
        <taxon>Tepidibacter</taxon>
    </lineage>
</organism>
<dbReference type="CDD" id="cd00688">
    <property type="entry name" value="ISOPREN_C2_like"/>
    <property type="match status" value="1"/>
</dbReference>
<dbReference type="Gene3D" id="1.50.10.20">
    <property type="match status" value="2"/>
</dbReference>
<evidence type="ECO:0000256" key="2">
    <source>
        <dbReference type="SAM" id="SignalP"/>
    </source>
</evidence>
<evidence type="ECO:0000256" key="1">
    <source>
        <dbReference type="ARBA" id="ARBA00022737"/>
    </source>
</evidence>
<feature type="chain" id="PRO_5045229699" evidence="2">
    <location>
        <begin position="29"/>
        <end position="371"/>
    </location>
</feature>
<reference evidence="4 5" key="1">
    <citation type="submission" date="2023-03" db="EMBL/GenBank/DDBJ databases">
        <title>Complete genome sequence of Tepidibacter sp. SWIR-1, isolated from a deep-sea hydrothermal vent.</title>
        <authorList>
            <person name="Li X."/>
        </authorList>
    </citation>
    <scope>NUCLEOTIDE SEQUENCE [LARGE SCALE GENOMIC DNA]</scope>
    <source>
        <strain evidence="4 5">SWIR-1</strain>
    </source>
</reference>
<dbReference type="SUPFAM" id="SSF48239">
    <property type="entry name" value="Terpenoid cyclases/Protein prenyltransferases"/>
    <property type="match status" value="1"/>
</dbReference>
<keyword evidence="1" id="KW-0677">Repeat</keyword>
<dbReference type="InterPro" id="IPR008930">
    <property type="entry name" value="Terpenoid_cyclase/PrenylTrfase"/>
</dbReference>
<evidence type="ECO:0000313" key="4">
    <source>
        <dbReference type="EMBL" id="WFD10703.1"/>
    </source>
</evidence>
<name>A0ABY8ECP9_9FIRM</name>
<evidence type="ECO:0000259" key="3">
    <source>
        <dbReference type="Pfam" id="PF00432"/>
    </source>
</evidence>
<keyword evidence="2" id="KW-0732">Signal</keyword>
<dbReference type="Proteomes" id="UP001222800">
    <property type="component" value="Chromosome"/>
</dbReference>
<protein>
    <submittedName>
        <fullName evidence="4">Terpene cyclase/mutase family protein</fullName>
    </submittedName>
</protein>
<dbReference type="InterPro" id="IPR001330">
    <property type="entry name" value="Prenyltrans"/>
</dbReference>